<dbReference type="EMBL" id="CP092625">
    <property type="protein sequence ID" value="UMM44346.1"/>
    <property type="molecule type" value="Genomic_DNA"/>
</dbReference>
<reference evidence="2 3" key="1">
    <citation type="submission" date="2022-04" db="EMBL/GenBank/DDBJ databases">
        <title>Chromosome-level reference genomes for two strains of Caenorhabditis briggsae: an improved platform for comparative genomics.</title>
        <authorList>
            <person name="Stevens L."/>
            <person name="Andersen E."/>
        </authorList>
    </citation>
    <scope>NUCLEOTIDE SEQUENCE [LARGE SCALE GENOMIC DNA]</scope>
    <source>
        <strain evidence="2">VX34</strain>
        <tissue evidence="2">Whole-organism</tissue>
    </source>
</reference>
<gene>
    <name evidence="2" type="ORF">L5515_019506</name>
</gene>
<keyword evidence="1" id="KW-0812">Transmembrane</keyword>
<evidence type="ECO:0000313" key="2">
    <source>
        <dbReference type="EMBL" id="UMM44346.1"/>
    </source>
</evidence>
<proteinExistence type="predicted"/>
<keyword evidence="1" id="KW-1133">Transmembrane helix</keyword>
<accession>A0AAE9JTX9</accession>
<dbReference type="Proteomes" id="UP000829354">
    <property type="component" value="Chromosome X"/>
</dbReference>
<protein>
    <submittedName>
        <fullName evidence="2">Uncharacterized protein</fullName>
    </submittedName>
</protein>
<evidence type="ECO:0000256" key="1">
    <source>
        <dbReference type="SAM" id="Phobius"/>
    </source>
</evidence>
<dbReference type="AlphaFoldDB" id="A0AAE9JTX9"/>
<feature type="transmembrane region" description="Helical" evidence="1">
    <location>
        <begin position="15"/>
        <end position="36"/>
    </location>
</feature>
<organism evidence="2 3">
    <name type="scientific">Caenorhabditis briggsae</name>
    <dbReference type="NCBI Taxonomy" id="6238"/>
    <lineage>
        <taxon>Eukaryota</taxon>
        <taxon>Metazoa</taxon>
        <taxon>Ecdysozoa</taxon>
        <taxon>Nematoda</taxon>
        <taxon>Chromadorea</taxon>
        <taxon>Rhabditida</taxon>
        <taxon>Rhabditina</taxon>
        <taxon>Rhabditomorpha</taxon>
        <taxon>Rhabditoidea</taxon>
        <taxon>Rhabditidae</taxon>
        <taxon>Peloderinae</taxon>
        <taxon>Caenorhabditis</taxon>
    </lineage>
</organism>
<keyword evidence="3" id="KW-1185">Reference proteome</keyword>
<evidence type="ECO:0000313" key="3">
    <source>
        <dbReference type="Proteomes" id="UP000829354"/>
    </source>
</evidence>
<name>A0AAE9JTX9_CAEBR</name>
<keyword evidence="1" id="KW-0472">Membrane</keyword>
<sequence length="67" mass="7828">MFLPWYVFDCDHQSMQRLALLMLIKLLYIYIQLLMLDKVEPTINFILCSSSNKTLQVYGENKKAGLA</sequence>